<name>A0A1H0HW56_9GAMM</name>
<sequence>MTTQQAHSRFIRTPLARAISRAIQYGLLAGCLVGLPATALAQQAAGQSAAASQRYSIEAGQLDTALNRFAVSAGIEIAFDATLTAGKQTAGLQGNYGVSEGLERLLAGTGLAPLRSADGSYRLEILNARADQNLETVSVYGTLPARYEGRYADSSMRLPKDIIDVPRTIDVIPEQFLLDQQAREMADAFRLSPNVVVGDGYGGTREQALIRGFDRNDNFYRNGVPFSHESRIDPATIDNIQLIKGPVADIGRMSPGGIVNIETKQPQFQREHSISTTFDEHGQRRGTVDLTGPVGDSQNLAYRITGSLEDSETFRDTSVDRQFLSSALLWQGDSGVQVGFNHEYSRDRREIDRGLITVPYGDSQRRLADVPFDTRFDGNIPNERDHEYHLAELDIVIPLADPAWEIDNKVFYSRATSEDLRAEVISVGDDRETLSRRVGANQDGVRTYKFARSQLIGEIDAAIPIRVATGVEYREFSHEWRYLGGNSQVGGTVSSPDSFTLINDLDSPSSDQFYDVSQKSHGVFSATEFSLTDTVTLDLGLRYEISENSYHSDNYLTGSTSDIDSGSSSKLTKGIGLVWETMPGLNLYLSYADTFEPQNIYVGNQEVFEQDPREGQQVETGIKWSSADNRYFITGAIFDLREDNVVENINGEPVPTGGIRSQGIEISMAANPIDGFNLRGAIGFLDAEIVSDNDATNGNQPRNVPDTTASLWASYEFQNPESALRGLGIGSGITYASNRYGDNGHRNNIGETLRGFELGDYTVVDAGLWYYLPVGSGDRLRFDLGVKNVTDEEYIVASGGNTRISVGDPRTFYSGVRFEF</sequence>
<dbReference type="Proteomes" id="UP000199677">
    <property type="component" value="Unassembled WGS sequence"/>
</dbReference>
<dbReference type="EMBL" id="FNII01000017">
    <property type="protein sequence ID" value="SDO23399.1"/>
    <property type="molecule type" value="Genomic_DNA"/>
</dbReference>
<dbReference type="InterPro" id="IPR011662">
    <property type="entry name" value="Secretin/TonB_short_N"/>
</dbReference>
<keyword evidence="10 15" id="KW-0798">TonB box</keyword>
<dbReference type="InterPro" id="IPR039426">
    <property type="entry name" value="TonB-dep_rcpt-like"/>
</dbReference>
<evidence type="ECO:0000256" key="4">
    <source>
        <dbReference type="ARBA" id="ARBA00022452"/>
    </source>
</evidence>
<dbReference type="AlphaFoldDB" id="A0A1H0HW56"/>
<dbReference type="Gene3D" id="2.40.170.20">
    <property type="entry name" value="TonB-dependent receptor, beta-barrel domain"/>
    <property type="match status" value="1"/>
</dbReference>
<dbReference type="GO" id="GO:0015344">
    <property type="term" value="F:siderophore uptake transmembrane transporter activity"/>
    <property type="evidence" value="ECO:0007669"/>
    <property type="project" value="TreeGrafter"/>
</dbReference>
<keyword evidence="7 16" id="KW-0732">Signal</keyword>
<evidence type="ECO:0000256" key="15">
    <source>
        <dbReference type="RuleBase" id="RU003357"/>
    </source>
</evidence>
<feature type="signal peptide" evidence="16">
    <location>
        <begin position="1"/>
        <end position="41"/>
    </location>
</feature>
<feature type="chain" id="PRO_5011650050" evidence="16">
    <location>
        <begin position="42"/>
        <end position="820"/>
    </location>
</feature>
<dbReference type="InterPro" id="IPR012910">
    <property type="entry name" value="Plug_dom"/>
</dbReference>
<keyword evidence="4 14" id="KW-1134">Transmembrane beta strand</keyword>
<protein>
    <submittedName>
        <fullName evidence="18">Iron complex outermembrane recepter protein</fullName>
    </submittedName>
</protein>
<dbReference type="InterPro" id="IPR037066">
    <property type="entry name" value="Plug_dom_sf"/>
</dbReference>
<dbReference type="STRING" id="416873.SAMN04487951_11717"/>
<evidence type="ECO:0000256" key="13">
    <source>
        <dbReference type="ARBA" id="ARBA00023237"/>
    </source>
</evidence>
<keyword evidence="3 14" id="KW-0813">Transport</keyword>
<dbReference type="Pfam" id="PF07715">
    <property type="entry name" value="Plug"/>
    <property type="match status" value="1"/>
</dbReference>
<dbReference type="Gene3D" id="2.170.130.10">
    <property type="entry name" value="TonB-dependent receptor, plug domain"/>
    <property type="match status" value="1"/>
</dbReference>
<keyword evidence="6 14" id="KW-0812">Transmembrane</keyword>
<keyword evidence="11 14" id="KW-0472">Membrane</keyword>
<dbReference type="Gene3D" id="3.55.50.30">
    <property type="match status" value="1"/>
</dbReference>
<comment type="similarity">
    <text evidence="2 14 15">Belongs to the TonB-dependent receptor family.</text>
</comment>
<evidence type="ECO:0000256" key="16">
    <source>
        <dbReference type="SAM" id="SignalP"/>
    </source>
</evidence>
<dbReference type="CDD" id="cd01347">
    <property type="entry name" value="ligand_gated_channel"/>
    <property type="match status" value="1"/>
</dbReference>
<dbReference type="PANTHER" id="PTHR32552:SF68">
    <property type="entry name" value="FERRICHROME OUTER MEMBRANE TRANSPORTER_PHAGE RECEPTOR"/>
    <property type="match status" value="1"/>
</dbReference>
<dbReference type="GO" id="GO:0015891">
    <property type="term" value="P:siderophore transport"/>
    <property type="evidence" value="ECO:0007669"/>
    <property type="project" value="InterPro"/>
</dbReference>
<dbReference type="InterPro" id="IPR000531">
    <property type="entry name" value="Beta-barrel_TonB"/>
</dbReference>
<dbReference type="GO" id="GO:0038023">
    <property type="term" value="F:signaling receptor activity"/>
    <property type="evidence" value="ECO:0007669"/>
    <property type="project" value="InterPro"/>
</dbReference>
<keyword evidence="5" id="KW-0410">Iron transport</keyword>
<evidence type="ECO:0000256" key="5">
    <source>
        <dbReference type="ARBA" id="ARBA00022496"/>
    </source>
</evidence>
<evidence type="ECO:0000313" key="19">
    <source>
        <dbReference type="Proteomes" id="UP000199677"/>
    </source>
</evidence>
<evidence type="ECO:0000256" key="3">
    <source>
        <dbReference type="ARBA" id="ARBA00022448"/>
    </source>
</evidence>
<evidence type="ECO:0000259" key="17">
    <source>
        <dbReference type="SMART" id="SM00965"/>
    </source>
</evidence>
<dbReference type="GO" id="GO:0009279">
    <property type="term" value="C:cell outer membrane"/>
    <property type="evidence" value="ECO:0007669"/>
    <property type="project" value="UniProtKB-SubCell"/>
</dbReference>
<evidence type="ECO:0000256" key="2">
    <source>
        <dbReference type="ARBA" id="ARBA00009810"/>
    </source>
</evidence>
<dbReference type="PROSITE" id="PS52016">
    <property type="entry name" value="TONB_DEPENDENT_REC_3"/>
    <property type="match status" value="1"/>
</dbReference>
<keyword evidence="8" id="KW-0408">Iron</keyword>
<proteinExistence type="inferred from homology"/>
<dbReference type="Pfam" id="PF00593">
    <property type="entry name" value="TonB_dep_Rec_b-barrel"/>
    <property type="match status" value="1"/>
</dbReference>
<keyword evidence="12" id="KW-0675">Receptor</keyword>
<dbReference type="NCBIfam" id="TIGR01783">
    <property type="entry name" value="TonB-siderophor"/>
    <property type="match status" value="1"/>
</dbReference>
<dbReference type="OrthoDB" id="6127007at2"/>
<comment type="subcellular location">
    <subcellularLocation>
        <location evidence="1 14">Cell outer membrane</location>
        <topology evidence="1 14">Multi-pass membrane protein</topology>
    </subcellularLocation>
</comment>
<evidence type="ECO:0000256" key="11">
    <source>
        <dbReference type="ARBA" id="ARBA00023136"/>
    </source>
</evidence>
<evidence type="ECO:0000256" key="14">
    <source>
        <dbReference type="PROSITE-ProRule" id="PRU01360"/>
    </source>
</evidence>
<evidence type="ECO:0000256" key="10">
    <source>
        <dbReference type="ARBA" id="ARBA00023077"/>
    </source>
</evidence>
<dbReference type="PANTHER" id="PTHR32552">
    <property type="entry name" value="FERRICHROME IRON RECEPTOR-RELATED"/>
    <property type="match status" value="1"/>
</dbReference>
<organism evidence="18 19">
    <name type="scientific">Vreelandella arcis</name>
    <dbReference type="NCBI Taxonomy" id="416873"/>
    <lineage>
        <taxon>Bacteria</taxon>
        <taxon>Pseudomonadati</taxon>
        <taxon>Pseudomonadota</taxon>
        <taxon>Gammaproteobacteria</taxon>
        <taxon>Oceanospirillales</taxon>
        <taxon>Halomonadaceae</taxon>
        <taxon>Vreelandella</taxon>
    </lineage>
</organism>
<keyword evidence="13 14" id="KW-0998">Cell outer membrane</keyword>
<gene>
    <name evidence="18" type="ORF">SAMN04487951_11717</name>
</gene>
<evidence type="ECO:0000256" key="1">
    <source>
        <dbReference type="ARBA" id="ARBA00004571"/>
    </source>
</evidence>
<evidence type="ECO:0000313" key="18">
    <source>
        <dbReference type="EMBL" id="SDO23399.1"/>
    </source>
</evidence>
<evidence type="ECO:0000256" key="8">
    <source>
        <dbReference type="ARBA" id="ARBA00023004"/>
    </source>
</evidence>
<dbReference type="SMART" id="SM00965">
    <property type="entry name" value="STN"/>
    <property type="match status" value="1"/>
</dbReference>
<evidence type="ECO:0000256" key="9">
    <source>
        <dbReference type="ARBA" id="ARBA00023065"/>
    </source>
</evidence>
<evidence type="ECO:0000256" key="7">
    <source>
        <dbReference type="ARBA" id="ARBA00022729"/>
    </source>
</evidence>
<dbReference type="SUPFAM" id="SSF56935">
    <property type="entry name" value="Porins"/>
    <property type="match status" value="1"/>
</dbReference>
<reference evidence="19" key="1">
    <citation type="submission" date="2016-10" db="EMBL/GenBank/DDBJ databases">
        <authorList>
            <person name="Varghese N."/>
            <person name="Submissions S."/>
        </authorList>
    </citation>
    <scope>NUCLEOTIDE SEQUENCE [LARGE SCALE GENOMIC DNA]</scope>
    <source>
        <strain evidence="19">CGMCC 1.6494</strain>
    </source>
</reference>
<dbReference type="RefSeq" id="WP_089707656.1">
    <property type="nucleotide sequence ID" value="NZ_FNII01000017.1"/>
</dbReference>
<accession>A0A1H0HW56</accession>
<evidence type="ECO:0000256" key="6">
    <source>
        <dbReference type="ARBA" id="ARBA00022692"/>
    </source>
</evidence>
<dbReference type="InterPro" id="IPR036942">
    <property type="entry name" value="Beta-barrel_TonB_sf"/>
</dbReference>
<dbReference type="Pfam" id="PF07660">
    <property type="entry name" value="STN"/>
    <property type="match status" value="1"/>
</dbReference>
<keyword evidence="19" id="KW-1185">Reference proteome</keyword>
<keyword evidence="9" id="KW-0406">Ion transport</keyword>
<feature type="domain" description="Secretin/TonB short N-terminal" evidence="17">
    <location>
        <begin position="75"/>
        <end position="126"/>
    </location>
</feature>
<evidence type="ECO:0000256" key="12">
    <source>
        <dbReference type="ARBA" id="ARBA00023170"/>
    </source>
</evidence>
<dbReference type="InterPro" id="IPR010105">
    <property type="entry name" value="TonB_sidphr_rcpt"/>
</dbReference>